<dbReference type="Pfam" id="PF20130">
    <property type="entry name" value="DUF6520"/>
    <property type="match status" value="1"/>
</dbReference>
<dbReference type="Proteomes" id="UP000468388">
    <property type="component" value="Unassembled WGS sequence"/>
</dbReference>
<dbReference type="AlphaFoldDB" id="A0A6N8JD36"/>
<accession>A0A6N8JD36</accession>
<proteinExistence type="predicted"/>
<dbReference type="OrthoDB" id="9847091at2"/>
<keyword evidence="1" id="KW-0732">Signal</keyword>
<keyword evidence="3" id="KW-1185">Reference proteome</keyword>
<feature type="chain" id="PRO_5026727888" evidence="1">
    <location>
        <begin position="23"/>
        <end position="84"/>
    </location>
</feature>
<evidence type="ECO:0000256" key="1">
    <source>
        <dbReference type="SAM" id="SignalP"/>
    </source>
</evidence>
<comment type="caution">
    <text evidence="2">The sequence shown here is derived from an EMBL/GenBank/DDBJ whole genome shotgun (WGS) entry which is preliminary data.</text>
</comment>
<evidence type="ECO:0000313" key="2">
    <source>
        <dbReference type="EMBL" id="MVT42022.1"/>
    </source>
</evidence>
<protein>
    <submittedName>
        <fullName evidence="2">Uncharacterized protein</fullName>
    </submittedName>
</protein>
<dbReference type="EMBL" id="WRXO01000004">
    <property type="protein sequence ID" value="MVT42022.1"/>
    <property type="molecule type" value="Genomic_DNA"/>
</dbReference>
<dbReference type="RefSeq" id="WP_157300658.1">
    <property type="nucleotide sequence ID" value="NZ_BAAAZB010000005.1"/>
</dbReference>
<name>A0A6N8JD36_9BACT</name>
<organism evidence="2 3">
    <name type="scientific">Chitinophaga oryziterrae</name>
    <dbReference type="NCBI Taxonomy" id="1031224"/>
    <lineage>
        <taxon>Bacteria</taxon>
        <taxon>Pseudomonadati</taxon>
        <taxon>Bacteroidota</taxon>
        <taxon>Chitinophagia</taxon>
        <taxon>Chitinophagales</taxon>
        <taxon>Chitinophagaceae</taxon>
        <taxon>Chitinophaga</taxon>
    </lineage>
</organism>
<gene>
    <name evidence="2" type="ORF">GO495_15630</name>
</gene>
<dbReference type="InterPro" id="IPR045391">
    <property type="entry name" value="DUF6520"/>
</dbReference>
<feature type="signal peptide" evidence="1">
    <location>
        <begin position="1"/>
        <end position="22"/>
    </location>
</feature>
<sequence length="84" mass="9140">MKRVKVLLTSAVILLAVSGAFASKFRATRVYTRLVDLYPGQAMECQIRGFCDGNGALCTTIVYGVTYQLYTSGCVYSAIGEMVQ</sequence>
<reference evidence="2 3" key="1">
    <citation type="submission" date="2019-12" db="EMBL/GenBank/DDBJ databases">
        <title>The draft genomic sequence of strain Chitinophaga oryziterrae JCM 16595.</title>
        <authorList>
            <person name="Zhang X."/>
        </authorList>
    </citation>
    <scope>NUCLEOTIDE SEQUENCE [LARGE SCALE GENOMIC DNA]</scope>
    <source>
        <strain evidence="2 3">JCM 16595</strain>
    </source>
</reference>
<evidence type="ECO:0000313" key="3">
    <source>
        <dbReference type="Proteomes" id="UP000468388"/>
    </source>
</evidence>